<feature type="transmembrane region" description="Helical" evidence="1">
    <location>
        <begin position="6"/>
        <end position="28"/>
    </location>
</feature>
<proteinExistence type="predicted"/>
<dbReference type="RefSeq" id="WP_107818796.1">
    <property type="nucleotide sequence ID" value="NZ_CAUIXF010000001.1"/>
</dbReference>
<evidence type="ECO:0000313" key="2">
    <source>
        <dbReference type="EMBL" id="MEQ3510267.1"/>
    </source>
</evidence>
<keyword evidence="1" id="KW-0812">Transmembrane</keyword>
<evidence type="ECO:0000256" key="1">
    <source>
        <dbReference type="SAM" id="Phobius"/>
    </source>
</evidence>
<comment type="caution">
    <text evidence="2">The sequence shown here is derived from an EMBL/GenBank/DDBJ whole genome shotgun (WGS) entry which is preliminary data.</text>
</comment>
<organism evidence="2 3">
    <name type="scientific">Neisseria polysaccharea</name>
    <dbReference type="NCBI Taxonomy" id="489"/>
    <lineage>
        <taxon>Bacteria</taxon>
        <taxon>Pseudomonadati</taxon>
        <taxon>Pseudomonadota</taxon>
        <taxon>Betaproteobacteria</taxon>
        <taxon>Neisseriales</taxon>
        <taxon>Neisseriaceae</taxon>
        <taxon>Neisseria</taxon>
    </lineage>
</organism>
<keyword evidence="3" id="KW-1185">Reference proteome</keyword>
<keyword evidence="1" id="KW-0472">Membrane</keyword>
<keyword evidence="1" id="KW-1133">Transmembrane helix</keyword>
<accession>A0ABV1JIF7</accession>
<name>A0ABV1JIF7_NEIPO</name>
<gene>
    <name evidence="2" type="ORF">ABM124_02820</name>
</gene>
<protein>
    <recommendedName>
        <fullName evidence="4">Integral membrane protein</fullName>
    </recommendedName>
</protein>
<dbReference type="Proteomes" id="UP001447151">
    <property type="component" value="Unassembled WGS sequence"/>
</dbReference>
<evidence type="ECO:0008006" key="4">
    <source>
        <dbReference type="Google" id="ProtNLM"/>
    </source>
</evidence>
<sequence>MFVVGMLAVLAGIFYCVVLAASAVWLVAVELWQAFFEKAEPDNGWCRDLQREIEEERRHQI</sequence>
<dbReference type="EMBL" id="JBECZB010000002">
    <property type="protein sequence ID" value="MEQ3510267.1"/>
    <property type="molecule type" value="Genomic_DNA"/>
</dbReference>
<evidence type="ECO:0000313" key="3">
    <source>
        <dbReference type="Proteomes" id="UP001447151"/>
    </source>
</evidence>
<reference evidence="2 3" key="1">
    <citation type="submission" date="2024-05" db="EMBL/GenBank/DDBJ databases">
        <authorList>
            <person name="Matzinger S.R."/>
            <person name="Bankers L."/>
            <person name="Rossheim A."/>
            <person name="Hetherington-Rauth M.C."/>
            <person name="Smith A."/>
            <person name="Baird S."/>
            <person name="Polanco D."/>
        </authorList>
    </citation>
    <scope>NUCLEOTIDE SEQUENCE [LARGE SCALE GENOMIC DNA]</scope>
    <source>
        <strain evidence="2 3">2024CJ-00066</strain>
    </source>
</reference>